<accession>F6T2F7</accession>
<dbReference type="GeneTree" id="ENSGT00950000183213"/>
<dbReference type="Ensembl" id="ENSECAT00000002375.3">
    <property type="protein sequence ID" value="ENSECAP00000001691.3"/>
    <property type="gene ID" value="ENSECAG00000000792.4"/>
</dbReference>
<feature type="compositionally biased region" description="Basic residues" evidence="4">
    <location>
        <begin position="321"/>
        <end position="380"/>
    </location>
</feature>
<reference evidence="5" key="3">
    <citation type="submission" date="2025-09" db="UniProtKB">
        <authorList>
            <consortium name="Ensembl"/>
        </authorList>
    </citation>
    <scope>IDENTIFICATION</scope>
    <source>
        <strain evidence="5">Thoroughbred</strain>
    </source>
</reference>
<comment type="function">
    <text evidence="2">Binds cAMP regulatory element DNA sequence. Plays a role in RNA splicing.</text>
</comment>
<dbReference type="InterPro" id="IPR004882">
    <property type="entry name" value="Luc7-rel"/>
</dbReference>
<sequence length="434" mass="50674">MSAQAQMRALLDQLMGTARDGSVYLCLPTSICKGVAEKPHVHRAETKPDRGSSLQMTVSARVTSWTAAPMTSWLGRSVVGAFLFSWNNSSVLPERLKQDHWPDSQEKLHFWPVSQRMDLGECTKIHDLALRADYEIASKERDLFFELDAMDHLESFIAECDRRTELAKKRLAETQEEISAEVSAKAEKVHELNEEIGKLLAKAEQLGAEGNVDESQKILMEVEKVRAKKKEAEEEYRNSMPASSFQQQKLRVCEVCSAYLGLHDNDRRLADHFGGKLHLGFIQIREKLDQLRKTVAEKQEKRNQDRLRRREEREREERLSRRSGSRTRDRRRSRSRDRRRRRSRSTSRERRKSSRSRSRDRHRRHRSRSRSHSRGHRRASRDRSAKYKFSRERASREESWEHGRSERGAPDWKLESSNGKTASRRSEEKEAGEI</sequence>
<evidence type="ECO:0000313" key="6">
    <source>
        <dbReference type="Proteomes" id="UP000002281"/>
    </source>
</evidence>
<feature type="compositionally biased region" description="Basic and acidic residues" evidence="4">
    <location>
        <begin position="381"/>
        <end position="414"/>
    </location>
</feature>
<reference evidence="5 6" key="1">
    <citation type="journal article" date="2009" name="Science">
        <title>Genome sequence, comparative analysis, and population genetics of the domestic horse.</title>
        <authorList>
            <consortium name="Broad Institute Genome Sequencing Platform"/>
            <consortium name="Broad Institute Whole Genome Assembly Team"/>
            <person name="Wade C.M."/>
            <person name="Giulotto E."/>
            <person name="Sigurdsson S."/>
            <person name="Zoli M."/>
            <person name="Gnerre S."/>
            <person name="Imsland F."/>
            <person name="Lear T.L."/>
            <person name="Adelson D.L."/>
            <person name="Bailey E."/>
            <person name="Bellone R.R."/>
            <person name="Bloecker H."/>
            <person name="Distl O."/>
            <person name="Edgar R.C."/>
            <person name="Garber M."/>
            <person name="Leeb T."/>
            <person name="Mauceli E."/>
            <person name="MacLeod J.N."/>
            <person name="Penedo M.C.T."/>
            <person name="Raison J.M."/>
            <person name="Sharpe T."/>
            <person name="Vogel J."/>
            <person name="Andersson L."/>
            <person name="Antczak D.F."/>
            <person name="Biagi T."/>
            <person name="Binns M.M."/>
            <person name="Chowdhary B.P."/>
            <person name="Coleman S.J."/>
            <person name="Della Valle G."/>
            <person name="Fryc S."/>
            <person name="Guerin G."/>
            <person name="Hasegawa T."/>
            <person name="Hill E.W."/>
            <person name="Jurka J."/>
            <person name="Kiialainen A."/>
            <person name="Lindgren G."/>
            <person name="Liu J."/>
            <person name="Magnani E."/>
            <person name="Mickelson J.R."/>
            <person name="Murray J."/>
            <person name="Nergadze S.G."/>
            <person name="Onofrio R."/>
            <person name="Pedroni S."/>
            <person name="Piras M.F."/>
            <person name="Raudsepp T."/>
            <person name="Rocchi M."/>
            <person name="Roeed K.H."/>
            <person name="Ryder O.A."/>
            <person name="Searle S."/>
            <person name="Skow L."/>
            <person name="Swinburne J.E."/>
            <person name="Syvaenen A.C."/>
            <person name="Tozaki T."/>
            <person name="Valberg S.J."/>
            <person name="Vaudin M."/>
            <person name="White J.R."/>
            <person name="Zody M.C."/>
            <person name="Lander E.S."/>
            <person name="Lindblad-Toh K."/>
        </authorList>
    </citation>
    <scope>NUCLEOTIDE SEQUENCE [LARGE SCALE GENOMIC DNA]</scope>
    <source>
        <strain evidence="5 6">Thoroughbred</strain>
    </source>
</reference>
<dbReference type="GO" id="GO:0042802">
    <property type="term" value="F:identical protein binding"/>
    <property type="evidence" value="ECO:0007669"/>
    <property type="project" value="Ensembl"/>
</dbReference>
<dbReference type="Bgee" id="ENSECAG00000000792">
    <property type="expression patterns" value="Expressed in endometrium and 23 other cell types or tissues"/>
</dbReference>
<comment type="subunit">
    <text evidence="2">May interact with SFRS1 and form homodimers. Interacts with JMJD6. Interacts with RBM25. Interacts with RSRC1 (via Arg/Ser-rich domain). Interacts with RRP1B.</text>
</comment>
<gene>
    <name evidence="5 7" type="primary">LUC7L</name>
</gene>
<evidence type="ECO:0000256" key="3">
    <source>
        <dbReference type="SAM" id="Coils"/>
    </source>
</evidence>
<dbReference type="InParanoid" id="F6T2F7"/>
<name>F6T2F7_HORSE</name>
<keyword evidence="2" id="KW-0539">Nucleus</keyword>
<evidence type="ECO:0000313" key="7">
    <source>
        <dbReference type="VGNC" id="VGNC:19837"/>
    </source>
</evidence>
<organism evidence="5 6">
    <name type="scientific">Equus caballus</name>
    <name type="common">Horse</name>
    <dbReference type="NCBI Taxonomy" id="9796"/>
    <lineage>
        <taxon>Eukaryota</taxon>
        <taxon>Metazoa</taxon>
        <taxon>Chordata</taxon>
        <taxon>Craniata</taxon>
        <taxon>Vertebrata</taxon>
        <taxon>Euteleostomi</taxon>
        <taxon>Mammalia</taxon>
        <taxon>Eutheria</taxon>
        <taxon>Laurasiatheria</taxon>
        <taxon>Perissodactyla</taxon>
        <taxon>Equidae</taxon>
        <taxon>Equus</taxon>
    </lineage>
</organism>
<dbReference type="GO" id="GO:0005685">
    <property type="term" value="C:U1 snRNP"/>
    <property type="evidence" value="ECO:0000318"/>
    <property type="project" value="GO_Central"/>
</dbReference>
<keyword evidence="6" id="KW-1185">Reference proteome</keyword>
<dbReference type="HOGENOM" id="CLU_030397_3_1_1"/>
<comment type="similarity">
    <text evidence="1 2">Belongs to the Luc7 family.</text>
</comment>
<dbReference type="GO" id="GO:0006376">
    <property type="term" value="P:mRNA splice site recognition"/>
    <property type="evidence" value="ECO:0000318"/>
    <property type="project" value="GO_Central"/>
</dbReference>
<protein>
    <recommendedName>
        <fullName evidence="2">Luc7-like protein</fullName>
    </recommendedName>
</protein>
<feature type="coiled-coil region" evidence="3">
    <location>
        <begin position="157"/>
        <end position="235"/>
    </location>
</feature>
<comment type="subcellular location">
    <subcellularLocation>
        <location evidence="2">Nucleus speckle</location>
    </subcellularLocation>
</comment>
<feature type="compositionally biased region" description="Basic and acidic residues" evidence="4">
    <location>
        <begin position="295"/>
        <end position="320"/>
    </location>
</feature>
<feature type="region of interest" description="Disordered" evidence="4">
    <location>
        <begin position="295"/>
        <end position="434"/>
    </location>
</feature>
<keyword evidence="2" id="KW-0507">mRNA processing</keyword>
<reference evidence="5" key="2">
    <citation type="submission" date="2025-08" db="UniProtKB">
        <authorList>
            <consortium name="Ensembl"/>
        </authorList>
    </citation>
    <scope>IDENTIFICATION</scope>
    <source>
        <strain evidence="5">Thoroughbred</strain>
    </source>
</reference>
<dbReference type="GO" id="GO:0016607">
    <property type="term" value="C:nuclear speck"/>
    <property type="evidence" value="ECO:0007669"/>
    <property type="project" value="UniProtKB-SubCell"/>
</dbReference>
<dbReference type="PaxDb" id="9796-ENSECAP00000001691"/>
<dbReference type="PANTHER" id="PTHR12375">
    <property type="entry name" value="RNA-BINDING PROTEIN LUC7-RELATED"/>
    <property type="match status" value="1"/>
</dbReference>
<dbReference type="VGNC" id="VGNC:19837">
    <property type="gene designation" value="LUC7L"/>
</dbReference>
<dbReference type="GO" id="GO:0003729">
    <property type="term" value="F:mRNA binding"/>
    <property type="evidence" value="ECO:0000318"/>
    <property type="project" value="GO_Central"/>
</dbReference>
<proteinExistence type="inferred from homology"/>
<dbReference type="GO" id="GO:0071004">
    <property type="term" value="C:U2-type prespliceosome"/>
    <property type="evidence" value="ECO:0000318"/>
    <property type="project" value="GO_Central"/>
</dbReference>
<dbReference type="Proteomes" id="UP000002281">
    <property type="component" value="Chromosome 13"/>
</dbReference>
<evidence type="ECO:0000256" key="2">
    <source>
        <dbReference type="RuleBase" id="RU369106"/>
    </source>
</evidence>
<dbReference type="Pfam" id="PF03194">
    <property type="entry name" value="LUC7"/>
    <property type="match status" value="1"/>
</dbReference>
<dbReference type="STRING" id="9796.ENSECAP00000001691"/>
<keyword evidence="3" id="KW-0175">Coiled coil</keyword>
<evidence type="ECO:0000256" key="4">
    <source>
        <dbReference type="SAM" id="MobiDB-lite"/>
    </source>
</evidence>
<dbReference type="AlphaFoldDB" id="F6T2F7"/>
<evidence type="ECO:0000256" key="1">
    <source>
        <dbReference type="ARBA" id="ARBA00005655"/>
    </source>
</evidence>
<evidence type="ECO:0000313" key="5">
    <source>
        <dbReference type="Ensembl" id="ENSECAP00000001691.3"/>
    </source>
</evidence>
<keyword evidence="2" id="KW-0508">mRNA splicing</keyword>
<feature type="compositionally biased region" description="Basic and acidic residues" evidence="4">
    <location>
        <begin position="424"/>
        <end position="434"/>
    </location>
</feature>